<evidence type="ECO:0000256" key="7">
    <source>
        <dbReference type="ARBA" id="ARBA00023136"/>
    </source>
</evidence>
<evidence type="ECO:0000256" key="3">
    <source>
        <dbReference type="ARBA" id="ARBA00008743"/>
    </source>
</evidence>
<protein>
    <recommendedName>
        <fullName evidence="8">Dolichyl-diphosphooligosaccharide--protein glycosyltransferase subunit WBP1</fullName>
        <shortName evidence="8">Oligosaccharyl transferase subunit WBP1</shortName>
    </recommendedName>
</protein>
<evidence type="ECO:0000313" key="12">
    <source>
        <dbReference type="Proteomes" id="UP000189911"/>
    </source>
</evidence>
<evidence type="ECO:0000256" key="2">
    <source>
        <dbReference type="ARBA" id="ARBA00004922"/>
    </source>
</evidence>
<evidence type="ECO:0000259" key="10">
    <source>
        <dbReference type="Pfam" id="PF23358"/>
    </source>
</evidence>
<dbReference type="OrthoDB" id="29105at2759"/>
<keyword evidence="5 8" id="KW-0256">Endoplasmic reticulum</keyword>
<dbReference type="Pfam" id="PF03345">
    <property type="entry name" value="OST48_N"/>
    <property type="match status" value="1"/>
</dbReference>
<organism evidence="11 12">
    <name type="scientific">Lachancea nothofagi CBS 11611</name>
    <dbReference type="NCBI Taxonomy" id="1266666"/>
    <lineage>
        <taxon>Eukaryota</taxon>
        <taxon>Fungi</taxon>
        <taxon>Dikarya</taxon>
        <taxon>Ascomycota</taxon>
        <taxon>Saccharomycotina</taxon>
        <taxon>Saccharomycetes</taxon>
        <taxon>Saccharomycetales</taxon>
        <taxon>Saccharomycetaceae</taxon>
        <taxon>Lachancea</taxon>
    </lineage>
</organism>
<dbReference type="GO" id="GO:0008250">
    <property type="term" value="C:oligosaccharyltransferase complex"/>
    <property type="evidence" value="ECO:0007669"/>
    <property type="project" value="TreeGrafter"/>
</dbReference>
<feature type="chain" id="PRO_5009028958" description="Dolichyl-diphosphooligosaccharide--protein glycosyltransferase subunit WBP1" evidence="8">
    <location>
        <begin position="27"/>
        <end position="436"/>
    </location>
</feature>
<comment type="subcellular location">
    <subcellularLocation>
        <location evidence="8">Endoplasmic reticulum membrane</location>
        <topology evidence="8">Single-pass type I membrane protein</topology>
    </subcellularLocation>
    <subcellularLocation>
        <location evidence="1">Membrane</location>
        <topology evidence="1">Single-pass type I membrane protein</topology>
    </subcellularLocation>
</comment>
<evidence type="ECO:0000256" key="8">
    <source>
        <dbReference type="RuleBase" id="RU361142"/>
    </source>
</evidence>
<feature type="domain" description="OST48 N-terminal" evidence="9">
    <location>
        <begin position="33"/>
        <end position="264"/>
    </location>
</feature>
<name>A0A1G4KNI4_9SACH</name>
<comment type="similarity">
    <text evidence="3 8">Belongs to the DDOST 48 kDa subunit family.</text>
</comment>
<dbReference type="PANTHER" id="PTHR10830:SF0">
    <property type="entry name" value="DOLICHYL-DIPHOSPHOOLIGOSACCHARIDE--PROTEIN GLYCOSYLTRANSFERASE 48 KDA SUBUNIT"/>
    <property type="match status" value="1"/>
</dbReference>
<comment type="function">
    <text evidence="8">Subunit of the oligosaccharyl transferase (OST) complex that catalyzes the initial transfer of a defined glycan (Glc(3)Man(9)GlcNAc(2) in eukaryotes) from the lipid carrier dolichol-pyrophosphate to an asparagine residue within an Asn-X-Ser/Thr consensus motif in nascent polypeptide chains, the first step in protein N-glycosylation. N-glycosylation occurs cotranslationally and the complex associates with the Sec61 complex at the channel-forming translocon complex that mediates protein translocation across the endoplasmic reticulum (ER).</text>
</comment>
<keyword evidence="7 8" id="KW-0472">Membrane</keyword>
<dbReference type="Pfam" id="PF23358">
    <property type="entry name" value="OST48_MD"/>
    <property type="match status" value="1"/>
</dbReference>
<comment type="pathway">
    <text evidence="2 8">Protein modification; protein glycosylation.</text>
</comment>
<evidence type="ECO:0000256" key="1">
    <source>
        <dbReference type="ARBA" id="ARBA00004479"/>
    </source>
</evidence>
<evidence type="ECO:0000256" key="6">
    <source>
        <dbReference type="ARBA" id="ARBA00022989"/>
    </source>
</evidence>
<reference evidence="12" key="1">
    <citation type="submission" date="2016-03" db="EMBL/GenBank/DDBJ databases">
        <authorList>
            <person name="Devillers Hugo."/>
        </authorList>
    </citation>
    <scope>NUCLEOTIDE SEQUENCE [LARGE SCALE GENOMIC DNA]</scope>
</reference>
<evidence type="ECO:0000313" key="11">
    <source>
        <dbReference type="EMBL" id="SCV05977.1"/>
    </source>
</evidence>
<dbReference type="AlphaFoldDB" id="A0A1G4KNI4"/>
<gene>
    <name evidence="11" type="ORF">LANO_0H19350G</name>
</gene>
<proteinExistence type="inferred from homology"/>
<feature type="transmembrane region" description="Helical" evidence="8">
    <location>
        <begin position="400"/>
        <end position="423"/>
    </location>
</feature>
<accession>A0A1G4KNI4</accession>
<evidence type="ECO:0000256" key="4">
    <source>
        <dbReference type="ARBA" id="ARBA00022692"/>
    </source>
</evidence>
<dbReference type="PANTHER" id="PTHR10830">
    <property type="entry name" value="DOLICHYL-DIPHOSPHOOLIGOSACCHARIDE--PROTEIN GLYCOSYLTRANSFERASE 48 KDA SUBUNIT"/>
    <property type="match status" value="1"/>
</dbReference>
<evidence type="ECO:0000259" key="9">
    <source>
        <dbReference type="Pfam" id="PF03345"/>
    </source>
</evidence>
<dbReference type="InterPro" id="IPR055457">
    <property type="entry name" value="OST48_N"/>
</dbReference>
<keyword evidence="8" id="KW-0732">Signal</keyword>
<keyword evidence="4 8" id="KW-0812">Transmembrane</keyword>
<dbReference type="InterPro" id="IPR055459">
    <property type="entry name" value="OST48_MD"/>
</dbReference>
<dbReference type="GO" id="GO:0018279">
    <property type="term" value="P:protein N-linked glycosylation via asparagine"/>
    <property type="evidence" value="ECO:0007669"/>
    <property type="project" value="UniProtKB-UniRule"/>
</dbReference>
<comment type="subunit">
    <text evidence="8">Component of the oligosaccharyltransferase (OST) complex.</text>
</comment>
<keyword evidence="6 8" id="KW-1133">Transmembrane helix</keyword>
<evidence type="ECO:0000256" key="5">
    <source>
        <dbReference type="ARBA" id="ARBA00022824"/>
    </source>
</evidence>
<feature type="signal peptide" evidence="8">
    <location>
        <begin position="1"/>
        <end position="26"/>
    </location>
</feature>
<keyword evidence="12" id="KW-1185">Reference proteome</keyword>
<feature type="domain" description="OST48 middle" evidence="10">
    <location>
        <begin position="279"/>
        <end position="422"/>
    </location>
</feature>
<dbReference type="EMBL" id="LT598447">
    <property type="protein sequence ID" value="SCV05977.1"/>
    <property type="molecule type" value="Genomic_DNA"/>
</dbReference>
<sequence>MIISGHSFRFWNLFITLFQLALVAQAKSASGSRTLVIYDKRLTDLEDYSTLFSNLGDRSFQLNYKPVSNDSTPIGLFQGEERLYDNLIIFPIRSRHFNKQLSVDKLLDFSNEGGHILTLSSPEATADNVRLFLNQLGIYPSPKNYHLEDYFQSGGDTPLRVSGSNVLNEHVVPSLKRDLIYGGSAALLDSSNLIVPVLQAPRTSFTKDSQKHDENWTVGSQGYIVVSFQSLQNSRVSWVGSDLFFNDKYASSNGQFVQELMKWTFGEKSIVKSLGARHKHTNGLEYSDMPYKVKDDVIYEIGLTEWDGTSWAPFIAKDIQFELKMIDPYYRITLKPSNSAPTAQYYTTGNFSLPDHHGIFTFTVDYKRSGLSFFTERDVKPIRHLANDEYPRSWEITNSWVYLTAIYSVIVAWALFVTLFLSFKRSHNVQMEKKNN</sequence>
<dbReference type="Proteomes" id="UP000189911">
    <property type="component" value="Chromosome H"/>
</dbReference>
<dbReference type="UniPathway" id="UPA00378"/>
<dbReference type="InterPro" id="IPR005013">
    <property type="entry name" value="DDOST_48_kDa_subunit"/>
</dbReference>